<evidence type="ECO:0000256" key="1">
    <source>
        <dbReference type="SAM" id="SignalP"/>
    </source>
</evidence>
<accession>A0ABW1G8Y8</accession>
<protein>
    <submittedName>
        <fullName evidence="2">Uncharacterized protein</fullName>
    </submittedName>
</protein>
<name>A0ABW1G8Y8_9ACTN</name>
<reference evidence="3" key="1">
    <citation type="journal article" date="2019" name="Int. J. Syst. Evol. Microbiol.">
        <title>The Global Catalogue of Microorganisms (GCM) 10K type strain sequencing project: providing services to taxonomists for standard genome sequencing and annotation.</title>
        <authorList>
            <consortium name="The Broad Institute Genomics Platform"/>
            <consortium name="The Broad Institute Genome Sequencing Center for Infectious Disease"/>
            <person name="Wu L."/>
            <person name="Ma J."/>
        </authorList>
    </citation>
    <scope>NUCLEOTIDE SEQUENCE [LARGE SCALE GENOMIC DNA]</scope>
    <source>
        <strain evidence="3">JCM 4816</strain>
    </source>
</reference>
<dbReference type="RefSeq" id="WP_380589710.1">
    <property type="nucleotide sequence ID" value="NZ_JBHSQJ010000147.1"/>
</dbReference>
<keyword evidence="3" id="KW-1185">Reference proteome</keyword>
<sequence length="209" mass="21051">MPALRPALVPITAAAALALAGCASVPAVTAPHIAVSATRPCPPPPAWLGATAAPTRLQSTPANTPQAEALSQAVGAQGRGAFADVYGTQITDFPVGRVALCVTDLARGRQLAAAAKRADPGIDLSRLDLYHCGYAQRTLDRAIARIMALGPTVLGFPLYTASPVQDASGIQVTTTAKGAHSAALQAALARAAGNGIPVRVDPGGPMRPA</sequence>
<evidence type="ECO:0000313" key="3">
    <source>
        <dbReference type="Proteomes" id="UP001596174"/>
    </source>
</evidence>
<feature type="chain" id="PRO_5045220952" evidence="1">
    <location>
        <begin position="30"/>
        <end position="209"/>
    </location>
</feature>
<dbReference type="PROSITE" id="PS51257">
    <property type="entry name" value="PROKAR_LIPOPROTEIN"/>
    <property type="match status" value="1"/>
</dbReference>
<feature type="signal peptide" evidence="1">
    <location>
        <begin position="1"/>
        <end position="29"/>
    </location>
</feature>
<comment type="caution">
    <text evidence="2">The sequence shown here is derived from an EMBL/GenBank/DDBJ whole genome shotgun (WGS) entry which is preliminary data.</text>
</comment>
<proteinExistence type="predicted"/>
<organism evidence="2 3">
    <name type="scientific">Streptacidiphilus monticola</name>
    <dbReference type="NCBI Taxonomy" id="2161674"/>
    <lineage>
        <taxon>Bacteria</taxon>
        <taxon>Bacillati</taxon>
        <taxon>Actinomycetota</taxon>
        <taxon>Actinomycetes</taxon>
        <taxon>Kitasatosporales</taxon>
        <taxon>Streptomycetaceae</taxon>
        <taxon>Streptacidiphilus</taxon>
    </lineage>
</organism>
<evidence type="ECO:0000313" key="2">
    <source>
        <dbReference type="EMBL" id="MFC5911191.1"/>
    </source>
</evidence>
<dbReference type="EMBL" id="JBHSQJ010000147">
    <property type="protein sequence ID" value="MFC5911191.1"/>
    <property type="molecule type" value="Genomic_DNA"/>
</dbReference>
<dbReference type="Proteomes" id="UP001596174">
    <property type="component" value="Unassembled WGS sequence"/>
</dbReference>
<keyword evidence="1" id="KW-0732">Signal</keyword>
<gene>
    <name evidence="2" type="ORF">ACFP3V_28795</name>
</gene>